<gene>
    <name evidence="1" type="ORF">BaRGS_00002855</name>
</gene>
<keyword evidence="2" id="KW-1185">Reference proteome</keyword>
<comment type="caution">
    <text evidence="1">The sequence shown here is derived from an EMBL/GenBank/DDBJ whole genome shotgun (WGS) entry which is preliminary data.</text>
</comment>
<dbReference type="EMBL" id="JACVVK020000008">
    <property type="protein sequence ID" value="KAK7506133.1"/>
    <property type="molecule type" value="Genomic_DNA"/>
</dbReference>
<organism evidence="1 2">
    <name type="scientific">Batillaria attramentaria</name>
    <dbReference type="NCBI Taxonomy" id="370345"/>
    <lineage>
        <taxon>Eukaryota</taxon>
        <taxon>Metazoa</taxon>
        <taxon>Spiralia</taxon>
        <taxon>Lophotrochozoa</taxon>
        <taxon>Mollusca</taxon>
        <taxon>Gastropoda</taxon>
        <taxon>Caenogastropoda</taxon>
        <taxon>Sorbeoconcha</taxon>
        <taxon>Cerithioidea</taxon>
        <taxon>Batillariidae</taxon>
        <taxon>Batillaria</taxon>
    </lineage>
</organism>
<dbReference type="Proteomes" id="UP001519460">
    <property type="component" value="Unassembled WGS sequence"/>
</dbReference>
<accession>A0ABD0M4D2</accession>
<dbReference type="AlphaFoldDB" id="A0ABD0M4D2"/>
<proteinExistence type="predicted"/>
<evidence type="ECO:0000313" key="1">
    <source>
        <dbReference type="EMBL" id="KAK7506133.1"/>
    </source>
</evidence>
<reference evidence="1 2" key="1">
    <citation type="journal article" date="2023" name="Sci. Data">
        <title>Genome assembly of the Korean intertidal mud-creeper Batillaria attramentaria.</title>
        <authorList>
            <person name="Patra A.K."/>
            <person name="Ho P.T."/>
            <person name="Jun S."/>
            <person name="Lee S.J."/>
            <person name="Kim Y."/>
            <person name="Won Y.J."/>
        </authorList>
    </citation>
    <scope>NUCLEOTIDE SEQUENCE [LARGE SCALE GENOMIC DNA]</scope>
    <source>
        <strain evidence="1">Wonlab-2016</strain>
    </source>
</reference>
<sequence length="93" mass="9992">MTSSWHCDGVFGWLQNHATPKGKRAPGIPAAMFPGGWHWRHASNWNECPWSLTQTMACLPLSDVFVADLVVVVSVSQGSVQPAGGQVMIFAAA</sequence>
<evidence type="ECO:0000313" key="2">
    <source>
        <dbReference type="Proteomes" id="UP001519460"/>
    </source>
</evidence>
<protein>
    <submittedName>
        <fullName evidence="1">Uncharacterized protein</fullName>
    </submittedName>
</protein>
<name>A0ABD0M4D2_9CAEN</name>